<feature type="region of interest" description="Disordered" evidence="1">
    <location>
        <begin position="41"/>
        <end position="69"/>
    </location>
</feature>
<dbReference type="GeneID" id="24107292"/>
<name>R9P001_PSEHS</name>
<evidence type="ECO:0000256" key="1">
    <source>
        <dbReference type="SAM" id="MobiDB-lite"/>
    </source>
</evidence>
<evidence type="ECO:0000313" key="3">
    <source>
        <dbReference type="Proteomes" id="UP000014071"/>
    </source>
</evidence>
<dbReference type="AlphaFoldDB" id="R9P001"/>
<dbReference type="EMBL" id="DF238784">
    <property type="protein sequence ID" value="GAC94426.1"/>
    <property type="molecule type" value="Genomic_DNA"/>
</dbReference>
<dbReference type="HOGENOM" id="CLU_1504094_0_0_1"/>
<reference evidence="3" key="1">
    <citation type="journal article" date="2013" name="Genome Announc.">
        <title>Draft genome sequence of the basidiomycetous yeast-like fungus Pseudozyma hubeiensis SY62, which produces an abundant amount of the biosurfactant mannosylerythritol lipids.</title>
        <authorList>
            <person name="Konishi M."/>
            <person name="Hatada Y."/>
            <person name="Horiuchi J."/>
        </authorList>
    </citation>
    <scope>NUCLEOTIDE SEQUENCE [LARGE SCALE GENOMIC DNA]</scope>
    <source>
        <strain evidence="3">SY62</strain>
    </source>
</reference>
<gene>
    <name evidence="2" type="ORF">PHSY_001997</name>
</gene>
<keyword evidence="3" id="KW-1185">Reference proteome</keyword>
<evidence type="ECO:0000313" key="2">
    <source>
        <dbReference type="EMBL" id="GAC94426.1"/>
    </source>
</evidence>
<accession>R9P001</accession>
<dbReference type="RefSeq" id="XP_012188013.1">
    <property type="nucleotide sequence ID" value="XM_012332623.1"/>
</dbReference>
<organism evidence="2 3">
    <name type="scientific">Pseudozyma hubeiensis (strain SY62)</name>
    <name type="common">Yeast</name>
    <dbReference type="NCBI Taxonomy" id="1305764"/>
    <lineage>
        <taxon>Eukaryota</taxon>
        <taxon>Fungi</taxon>
        <taxon>Dikarya</taxon>
        <taxon>Basidiomycota</taxon>
        <taxon>Ustilaginomycotina</taxon>
        <taxon>Ustilaginomycetes</taxon>
        <taxon>Ustilaginales</taxon>
        <taxon>Ustilaginaceae</taxon>
        <taxon>Pseudozyma</taxon>
    </lineage>
</organism>
<sequence length="179" mass="20124">MRDCCTPTNARICITMSTSQQCIRPTEAVLLRLSPKHAYEEDHTTEEHNGVLGGQIQSDLIPSPRANPSRAAKLQNLGCSPNPRQNPSNSRILVYHSTYRPNIQPQQLVSFFFDMPEGISVPRIISPVQIPCGTKPTSTRDLCRCENVPFACVKRPQHRTVAWRRCKLPCVSLDVWMNG</sequence>
<proteinExistence type="predicted"/>
<protein>
    <submittedName>
        <fullName evidence="2">Epimerase/dehydratase</fullName>
    </submittedName>
</protein>
<dbReference type="Proteomes" id="UP000014071">
    <property type="component" value="Unassembled WGS sequence"/>
</dbReference>